<evidence type="ECO:0000313" key="4">
    <source>
        <dbReference type="EMBL" id="TRD10591.1"/>
    </source>
</evidence>
<protein>
    <submittedName>
        <fullName evidence="4">Ribonuclease</fullName>
    </submittedName>
</protein>
<dbReference type="AlphaFoldDB" id="A0A547P8X1"/>
<dbReference type="GO" id="GO:0003723">
    <property type="term" value="F:RNA binding"/>
    <property type="evidence" value="ECO:0007669"/>
    <property type="project" value="UniProtKB-KW"/>
</dbReference>
<keyword evidence="1" id="KW-0378">Hydrolase</keyword>
<keyword evidence="5" id="KW-1185">Reference proteome</keyword>
<proteinExistence type="predicted"/>
<dbReference type="Pfam" id="PF10150">
    <property type="entry name" value="RNase_E_G"/>
    <property type="match status" value="1"/>
</dbReference>
<dbReference type="Proteomes" id="UP000316343">
    <property type="component" value="Unassembled WGS sequence"/>
</dbReference>
<name>A0A547P8X1_9SPHN</name>
<sequence length="316" mass="34212">MAEWLIEEGIGEHRALLVENDEVCAAKVYWPGELYAGMVASAHLTSKNAGARRGTAHLHGGTAVLVDQLPRDVTEGAQITLRIVRAPIAERGRLKLAQARFCTDDAPVSAAPLPQGKTVRRFPAGLWEEVWPSAAAGALEFEGGSLLVSPTPAMTLIDIDCSDIKNGNPGAIPAIAKALRWFDIGGNIGVDFPTITEKSERKRIDALLDKHLSDWPHERTAMNGFGFVQLVARLEGPSLLQRFATSRTAMCARMALRRAEQAEGHGVILMTVHPALKSELKPEWLDELARRTGKQVRIETSPSLALEAAQAQIIGS</sequence>
<reference evidence="4 5" key="1">
    <citation type="submission" date="2019-06" db="EMBL/GenBank/DDBJ databases">
        <title>Erythrobacter insulae sp. nov., isolated from a tidal flat.</title>
        <authorList>
            <person name="Yoon J.-H."/>
        </authorList>
    </citation>
    <scope>NUCLEOTIDE SEQUENCE [LARGE SCALE GENOMIC DNA]</scope>
    <source>
        <strain evidence="4 5">JBTF-M21</strain>
    </source>
</reference>
<evidence type="ECO:0000313" key="5">
    <source>
        <dbReference type="Proteomes" id="UP000316343"/>
    </source>
</evidence>
<dbReference type="GO" id="GO:0016787">
    <property type="term" value="F:hydrolase activity"/>
    <property type="evidence" value="ECO:0007669"/>
    <property type="project" value="UniProtKB-KW"/>
</dbReference>
<dbReference type="EMBL" id="VHJK01000001">
    <property type="protein sequence ID" value="TRD10591.1"/>
    <property type="molecule type" value="Genomic_DNA"/>
</dbReference>
<gene>
    <name evidence="4" type="ORF">FGU71_01045</name>
</gene>
<dbReference type="OrthoDB" id="7403919at2"/>
<evidence type="ECO:0000256" key="1">
    <source>
        <dbReference type="ARBA" id="ARBA00022801"/>
    </source>
</evidence>
<dbReference type="RefSeq" id="WP_142786852.1">
    <property type="nucleotide sequence ID" value="NZ_VHJK01000001.1"/>
</dbReference>
<keyword evidence="2" id="KW-0694">RNA-binding</keyword>
<evidence type="ECO:0000256" key="2">
    <source>
        <dbReference type="ARBA" id="ARBA00022884"/>
    </source>
</evidence>
<feature type="domain" description="RNA-binding protein AU-1/Ribonuclease E/G" evidence="3">
    <location>
        <begin position="142"/>
        <end position="214"/>
    </location>
</feature>
<comment type="caution">
    <text evidence="4">The sequence shown here is derived from an EMBL/GenBank/DDBJ whole genome shotgun (WGS) entry which is preliminary data.</text>
</comment>
<accession>A0A547P8X1</accession>
<dbReference type="InterPro" id="IPR019307">
    <property type="entry name" value="RNA-bd_AU-1/RNase_E/G"/>
</dbReference>
<organism evidence="4 5">
    <name type="scientific">Erythrobacter insulae</name>
    <dbReference type="NCBI Taxonomy" id="2584124"/>
    <lineage>
        <taxon>Bacteria</taxon>
        <taxon>Pseudomonadati</taxon>
        <taxon>Pseudomonadota</taxon>
        <taxon>Alphaproteobacteria</taxon>
        <taxon>Sphingomonadales</taxon>
        <taxon>Erythrobacteraceae</taxon>
        <taxon>Erythrobacter/Porphyrobacter group</taxon>
        <taxon>Erythrobacter</taxon>
    </lineage>
</organism>
<evidence type="ECO:0000259" key="3">
    <source>
        <dbReference type="Pfam" id="PF10150"/>
    </source>
</evidence>